<name>A0A1J5TAN3_9ARCH</name>
<dbReference type="PRINTS" id="PR00413">
    <property type="entry name" value="HADHALOGNASE"/>
</dbReference>
<keyword evidence="4" id="KW-0460">Magnesium</keyword>
<evidence type="ECO:0000256" key="4">
    <source>
        <dbReference type="ARBA" id="ARBA00022842"/>
    </source>
</evidence>
<dbReference type="SUPFAM" id="SSF56784">
    <property type="entry name" value="HAD-like"/>
    <property type="match status" value="1"/>
</dbReference>
<dbReference type="GO" id="GO:0003824">
    <property type="term" value="F:catalytic activity"/>
    <property type="evidence" value="ECO:0007669"/>
    <property type="project" value="UniProtKB-ARBA"/>
</dbReference>
<comment type="cofactor">
    <cofactor evidence="1">
        <name>Mg(2+)</name>
        <dbReference type="ChEBI" id="CHEBI:18420"/>
    </cofactor>
</comment>
<dbReference type="PANTHER" id="PTHR46193:SF10">
    <property type="entry name" value="6-PHOSPHOGLUCONATE PHOSPHATASE"/>
    <property type="match status" value="1"/>
</dbReference>
<sequence length="213" mass="23234">MSKVKCVIFDCDGTLVDSEPLTNKVIAEMAGELGIEMTWEEATKLWGGKTIDAVVYGMKEMSGSDLPHDWVPRLVQKVSEAYTYDLVPMDGISEVLDSLEVETCVASNGRPGHVENSLKLTGLYKYFEGRVYTASEVANPKPDPALFLYAADKMGFSKDECVVIEDSITGVTASVRAGIRVLGLVKMSSKDELIEAGAEPFTNMRELPKLLGL</sequence>
<dbReference type="InterPro" id="IPR041492">
    <property type="entry name" value="HAD_2"/>
</dbReference>
<dbReference type="AlphaFoldDB" id="A0A1J5TAN3"/>
<evidence type="ECO:0000256" key="1">
    <source>
        <dbReference type="ARBA" id="ARBA00001946"/>
    </source>
</evidence>
<accession>A0A1J5TAN3</accession>
<evidence type="ECO:0000256" key="2">
    <source>
        <dbReference type="ARBA" id="ARBA00007958"/>
    </source>
</evidence>
<dbReference type="SFLD" id="SFLDG01129">
    <property type="entry name" value="C1.5:_HAD__Beta-PGM__Phosphata"/>
    <property type="match status" value="1"/>
</dbReference>
<dbReference type="PANTHER" id="PTHR46193">
    <property type="entry name" value="6-PHOSPHOGLUCONATE PHOSPHATASE"/>
    <property type="match status" value="1"/>
</dbReference>
<evidence type="ECO:0000313" key="5">
    <source>
        <dbReference type="EMBL" id="OIR10844.1"/>
    </source>
</evidence>
<keyword evidence="3" id="KW-0479">Metal-binding</keyword>
<dbReference type="NCBIfam" id="TIGR01509">
    <property type="entry name" value="HAD-SF-IA-v3"/>
    <property type="match status" value="1"/>
</dbReference>
<dbReference type="GO" id="GO:0046872">
    <property type="term" value="F:metal ion binding"/>
    <property type="evidence" value="ECO:0007669"/>
    <property type="project" value="UniProtKB-KW"/>
</dbReference>
<evidence type="ECO:0000313" key="6">
    <source>
        <dbReference type="Proteomes" id="UP000183403"/>
    </source>
</evidence>
<evidence type="ECO:0008006" key="7">
    <source>
        <dbReference type="Google" id="ProtNLM"/>
    </source>
</evidence>
<dbReference type="InterPro" id="IPR023214">
    <property type="entry name" value="HAD_sf"/>
</dbReference>
<dbReference type="Gene3D" id="1.10.150.240">
    <property type="entry name" value="Putative phosphatase, domain 2"/>
    <property type="match status" value="1"/>
</dbReference>
<organism evidence="5 6">
    <name type="scientific">Marine Group III euryarchaeote CG-Epi6</name>
    <dbReference type="NCBI Taxonomy" id="1889000"/>
    <lineage>
        <taxon>Archaea</taxon>
        <taxon>Methanobacteriati</taxon>
        <taxon>Thermoplasmatota</taxon>
        <taxon>Thermoplasmata</taxon>
        <taxon>Candidatus Thermoprofundales</taxon>
    </lineage>
</organism>
<dbReference type="EMBL" id="MIYV01000021">
    <property type="protein sequence ID" value="OIR10844.1"/>
    <property type="molecule type" value="Genomic_DNA"/>
</dbReference>
<dbReference type="CDD" id="cd07526">
    <property type="entry name" value="HAD_BPGM_like"/>
    <property type="match status" value="1"/>
</dbReference>
<dbReference type="InterPro" id="IPR023198">
    <property type="entry name" value="PGP-like_dom2"/>
</dbReference>
<dbReference type="Proteomes" id="UP000183403">
    <property type="component" value="Unassembled WGS sequence"/>
</dbReference>
<dbReference type="Gene3D" id="3.40.50.1000">
    <property type="entry name" value="HAD superfamily/HAD-like"/>
    <property type="match status" value="1"/>
</dbReference>
<dbReference type="InterPro" id="IPR051600">
    <property type="entry name" value="Beta-PGM-like"/>
</dbReference>
<protein>
    <recommendedName>
        <fullName evidence="7">HAD family hydrolase</fullName>
    </recommendedName>
</protein>
<proteinExistence type="inferred from homology"/>
<dbReference type="SFLD" id="SFLDS00003">
    <property type="entry name" value="Haloacid_Dehalogenase"/>
    <property type="match status" value="1"/>
</dbReference>
<dbReference type="Pfam" id="PF13419">
    <property type="entry name" value="HAD_2"/>
    <property type="match status" value="1"/>
</dbReference>
<evidence type="ECO:0000256" key="3">
    <source>
        <dbReference type="ARBA" id="ARBA00022723"/>
    </source>
</evidence>
<dbReference type="SFLD" id="SFLDG01135">
    <property type="entry name" value="C1.5.6:_HAD__Beta-PGM__Phospha"/>
    <property type="match status" value="1"/>
</dbReference>
<reference evidence="5 6" key="1">
    <citation type="submission" date="2016-08" db="EMBL/GenBank/DDBJ databases">
        <title>New Insights into Marine Group III Euryarchaeota, from dark to light.</title>
        <authorList>
            <person name="Haro-Moreno J.M."/>
            <person name="Rodriguez-Valera F."/>
            <person name="Lopez-Garcia P."/>
            <person name="Moreira D."/>
            <person name="Martin-Cuadrado A.B."/>
        </authorList>
    </citation>
    <scope>NUCLEOTIDE SEQUENCE [LARGE SCALE GENOMIC DNA]</scope>
    <source>
        <strain evidence="5">CG-Epi6</strain>
    </source>
</reference>
<gene>
    <name evidence="5" type="ORF">BEU03_00745</name>
</gene>
<dbReference type="InterPro" id="IPR036412">
    <property type="entry name" value="HAD-like_sf"/>
</dbReference>
<comment type="caution">
    <text evidence="5">The sequence shown here is derived from an EMBL/GenBank/DDBJ whole genome shotgun (WGS) entry which is preliminary data.</text>
</comment>
<dbReference type="InterPro" id="IPR006439">
    <property type="entry name" value="HAD-SF_hydro_IA"/>
</dbReference>
<comment type="similarity">
    <text evidence="2">Belongs to the HAD-like hydrolase superfamily.</text>
</comment>